<accession>A0A1I1G8Y6</accession>
<dbReference type="RefSeq" id="WP_091961298.1">
    <property type="nucleotide sequence ID" value="NZ_FOLH01000002.1"/>
</dbReference>
<feature type="compositionally biased region" description="Basic and acidic residues" evidence="1">
    <location>
        <begin position="121"/>
        <end position="134"/>
    </location>
</feature>
<feature type="region of interest" description="Disordered" evidence="1">
    <location>
        <begin position="1"/>
        <end position="84"/>
    </location>
</feature>
<name>A0A1I1G8Y6_9GAMM</name>
<sequence length="155" mass="16542">MIESNFGSQAAAVQRQAQGQDVRSQQAQQEANDNAVAEQASSQPVASSGAEAVNSVSTQPSDVVTRLGETPDEVPLYESGRPNGSIIRPAIELAQNAEQIRQADQQTEQAVAQRNEDEDVVVERNADEQAERQANDSGSPARGNDPSPDDVQDMV</sequence>
<protein>
    <submittedName>
        <fullName evidence="2">Uncharacterized protein</fullName>
    </submittedName>
</protein>
<feature type="compositionally biased region" description="Polar residues" evidence="1">
    <location>
        <begin position="98"/>
        <end position="112"/>
    </location>
</feature>
<evidence type="ECO:0000313" key="3">
    <source>
        <dbReference type="Proteomes" id="UP000199058"/>
    </source>
</evidence>
<dbReference type="OrthoDB" id="6119401at2"/>
<evidence type="ECO:0000256" key="1">
    <source>
        <dbReference type="SAM" id="MobiDB-lite"/>
    </source>
</evidence>
<feature type="compositionally biased region" description="Polar residues" evidence="1">
    <location>
        <begin position="21"/>
        <end position="32"/>
    </location>
</feature>
<reference evidence="2 3" key="1">
    <citation type="submission" date="2016-10" db="EMBL/GenBank/DDBJ databases">
        <authorList>
            <person name="de Groot N.N."/>
        </authorList>
    </citation>
    <scope>NUCLEOTIDE SEQUENCE [LARGE SCALE GENOMIC DNA]</scope>
    <source>
        <strain evidence="2 3">DSM 18438</strain>
    </source>
</reference>
<organism evidence="2 3">
    <name type="scientific">Marinospirillum celere</name>
    <dbReference type="NCBI Taxonomy" id="1122252"/>
    <lineage>
        <taxon>Bacteria</taxon>
        <taxon>Pseudomonadati</taxon>
        <taxon>Pseudomonadota</taxon>
        <taxon>Gammaproteobacteria</taxon>
        <taxon>Oceanospirillales</taxon>
        <taxon>Oceanospirillaceae</taxon>
        <taxon>Marinospirillum</taxon>
    </lineage>
</organism>
<dbReference type="STRING" id="1122252.SAMN05660443_1458"/>
<gene>
    <name evidence="2" type="ORF">SAMN05660443_1458</name>
</gene>
<evidence type="ECO:0000313" key="2">
    <source>
        <dbReference type="EMBL" id="SFC07762.1"/>
    </source>
</evidence>
<proteinExistence type="predicted"/>
<feature type="region of interest" description="Disordered" evidence="1">
    <location>
        <begin position="98"/>
        <end position="155"/>
    </location>
</feature>
<feature type="compositionally biased region" description="Low complexity" evidence="1">
    <location>
        <begin position="9"/>
        <end position="20"/>
    </location>
</feature>
<dbReference type="AlphaFoldDB" id="A0A1I1G8Y6"/>
<dbReference type="Proteomes" id="UP000199058">
    <property type="component" value="Unassembled WGS sequence"/>
</dbReference>
<dbReference type="EMBL" id="FOLH01000002">
    <property type="protein sequence ID" value="SFC07762.1"/>
    <property type="molecule type" value="Genomic_DNA"/>
</dbReference>
<keyword evidence="3" id="KW-1185">Reference proteome</keyword>